<reference evidence="1 2" key="1">
    <citation type="submission" date="2016-03" db="EMBL/GenBank/DDBJ databases">
        <title>Choanephora cucurbitarum.</title>
        <authorList>
            <person name="Min B."/>
            <person name="Park H."/>
            <person name="Park J.-H."/>
            <person name="Shin H.-D."/>
            <person name="Choi I.-G."/>
        </authorList>
    </citation>
    <scope>NUCLEOTIDE SEQUENCE [LARGE SCALE GENOMIC DNA]</scope>
    <source>
        <strain evidence="1 2">KUS-F28377</strain>
    </source>
</reference>
<dbReference type="EMBL" id="LUGH01000666">
    <property type="protein sequence ID" value="OBZ83420.1"/>
    <property type="molecule type" value="Genomic_DNA"/>
</dbReference>
<dbReference type="STRING" id="101091.A0A1C7N2U6"/>
<evidence type="ECO:0000313" key="2">
    <source>
        <dbReference type="Proteomes" id="UP000093000"/>
    </source>
</evidence>
<protein>
    <recommendedName>
        <fullName evidence="3">Integrase zinc-binding domain-containing protein</fullName>
    </recommendedName>
</protein>
<keyword evidence="2" id="KW-1185">Reference proteome</keyword>
<evidence type="ECO:0000313" key="1">
    <source>
        <dbReference type="EMBL" id="OBZ83420.1"/>
    </source>
</evidence>
<dbReference type="AlphaFoldDB" id="A0A1C7N2U6"/>
<dbReference type="InParanoid" id="A0A1C7N2U6"/>
<sequence length="129" mass="14904">MCPLEYERSDIIREAHKLGYWGIDGVSKHIHKYHSLHWNSIYDDDDVKTVLLQCKNCARHNISKRSYNPLRPIVAFEPFSPIATDTCGPSPVTGKDNWYIIMMVDLCMKHIIARPVPNKQNKTIVDLLI</sequence>
<name>A0A1C7N2U6_9FUNG</name>
<organism evidence="1 2">
    <name type="scientific">Choanephora cucurbitarum</name>
    <dbReference type="NCBI Taxonomy" id="101091"/>
    <lineage>
        <taxon>Eukaryota</taxon>
        <taxon>Fungi</taxon>
        <taxon>Fungi incertae sedis</taxon>
        <taxon>Mucoromycota</taxon>
        <taxon>Mucoromycotina</taxon>
        <taxon>Mucoromycetes</taxon>
        <taxon>Mucorales</taxon>
        <taxon>Mucorineae</taxon>
        <taxon>Choanephoraceae</taxon>
        <taxon>Choanephoroideae</taxon>
        <taxon>Choanephora</taxon>
    </lineage>
</organism>
<dbReference type="OrthoDB" id="2430298at2759"/>
<dbReference type="Gene3D" id="3.30.420.10">
    <property type="entry name" value="Ribonuclease H-like superfamily/Ribonuclease H"/>
    <property type="match status" value="1"/>
</dbReference>
<accession>A0A1C7N2U6</accession>
<dbReference type="GO" id="GO:0003676">
    <property type="term" value="F:nucleic acid binding"/>
    <property type="evidence" value="ECO:0007669"/>
    <property type="project" value="InterPro"/>
</dbReference>
<dbReference type="Proteomes" id="UP000093000">
    <property type="component" value="Unassembled WGS sequence"/>
</dbReference>
<dbReference type="InterPro" id="IPR036397">
    <property type="entry name" value="RNaseH_sf"/>
</dbReference>
<comment type="caution">
    <text evidence="1">The sequence shown here is derived from an EMBL/GenBank/DDBJ whole genome shotgun (WGS) entry which is preliminary data.</text>
</comment>
<evidence type="ECO:0008006" key="3">
    <source>
        <dbReference type="Google" id="ProtNLM"/>
    </source>
</evidence>
<proteinExistence type="predicted"/>
<gene>
    <name evidence="1" type="ORF">A0J61_08531</name>
</gene>